<keyword evidence="2" id="KW-0812">Transmembrane</keyword>
<dbReference type="AlphaFoldDB" id="A0AA39NDY0"/>
<dbReference type="Proteomes" id="UP001175211">
    <property type="component" value="Unassembled WGS sequence"/>
</dbReference>
<name>A0AA39NDY0_ARMTA</name>
<protein>
    <submittedName>
        <fullName evidence="3">Uncharacterized protein</fullName>
    </submittedName>
</protein>
<proteinExistence type="predicted"/>
<reference evidence="3" key="1">
    <citation type="submission" date="2023-06" db="EMBL/GenBank/DDBJ databases">
        <authorList>
            <consortium name="Lawrence Berkeley National Laboratory"/>
            <person name="Ahrendt S."/>
            <person name="Sahu N."/>
            <person name="Indic B."/>
            <person name="Wong-Bajracharya J."/>
            <person name="Merenyi Z."/>
            <person name="Ke H.-M."/>
            <person name="Monk M."/>
            <person name="Kocsube S."/>
            <person name="Drula E."/>
            <person name="Lipzen A."/>
            <person name="Balint B."/>
            <person name="Henrissat B."/>
            <person name="Andreopoulos B."/>
            <person name="Martin F.M."/>
            <person name="Harder C.B."/>
            <person name="Rigling D."/>
            <person name="Ford K.L."/>
            <person name="Foster G.D."/>
            <person name="Pangilinan J."/>
            <person name="Papanicolaou A."/>
            <person name="Barry K."/>
            <person name="LaButti K."/>
            <person name="Viragh M."/>
            <person name="Koriabine M."/>
            <person name="Yan M."/>
            <person name="Riley R."/>
            <person name="Champramary S."/>
            <person name="Plett K.L."/>
            <person name="Tsai I.J."/>
            <person name="Slot J."/>
            <person name="Sipos G."/>
            <person name="Plett J."/>
            <person name="Nagy L.G."/>
            <person name="Grigoriev I.V."/>
        </authorList>
    </citation>
    <scope>NUCLEOTIDE SEQUENCE</scope>
    <source>
        <strain evidence="3">CCBAS 213</strain>
    </source>
</reference>
<dbReference type="RefSeq" id="XP_060335054.1">
    <property type="nucleotide sequence ID" value="XM_060466479.1"/>
</dbReference>
<keyword evidence="2" id="KW-1133">Transmembrane helix</keyword>
<dbReference type="GeneID" id="85350027"/>
<evidence type="ECO:0000256" key="1">
    <source>
        <dbReference type="SAM" id="MobiDB-lite"/>
    </source>
</evidence>
<gene>
    <name evidence="3" type="ORF">EV420DRAFT_1222948</name>
</gene>
<evidence type="ECO:0000313" key="4">
    <source>
        <dbReference type="Proteomes" id="UP001175211"/>
    </source>
</evidence>
<feature type="region of interest" description="Disordered" evidence="1">
    <location>
        <begin position="152"/>
        <end position="173"/>
    </location>
</feature>
<feature type="non-terminal residue" evidence="3">
    <location>
        <position position="1"/>
    </location>
</feature>
<evidence type="ECO:0000313" key="3">
    <source>
        <dbReference type="EMBL" id="KAK0463744.1"/>
    </source>
</evidence>
<dbReference type="EMBL" id="JAUEPS010000007">
    <property type="protein sequence ID" value="KAK0463744.1"/>
    <property type="molecule type" value="Genomic_DNA"/>
</dbReference>
<feature type="transmembrane region" description="Helical" evidence="2">
    <location>
        <begin position="276"/>
        <end position="294"/>
    </location>
</feature>
<feature type="transmembrane region" description="Helical" evidence="2">
    <location>
        <begin position="246"/>
        <end position="264"/>
    </location>
</feature>
<feature type="region of interest" description="Disordered" evidence="1">
    <location>
        <begin position="1"/>
        <end position="49"/>
    </location>
</feature>
<organism evidence="3 4">
    <name type="scientific">Armillaria tabescens</name>
    <name type="common">Ringless honey mushroom</name>
    <name type="synonym">Agaricus tabescens</name>
    <dbReference type="NCBI Taxonomy" id="1929756"/>
    <lineage>
        <taxon>Eukaryota</taxon>
        <taxon>Fungi</taxon>
        <taxon>Dikarya</taxon>
        <taxon>Basidiomycota</taxon>
        <taxon>Agaricomycotina</taxon>
        <taxon>Agaricomycetes</taxon>
        <taxon>Agaricomycetidae</taxon>
        <taxon>Agaricales</taxon>
        <taxon>Marasmiineae</taxon>
        <taxon>Physalacriaceae</taxon>
        <taxon>Desarmillaria</taxon>
    </lineage>
</organism>
<keyword evidence="4" id="KW-1185">Reference proteome</keyword>
<accession>A0AA39NDY0</accession>
<sequence length="298" mass="32698">EPTTLAEKIRSMIDALPSPTPRNSRTFPKPMPPARDAEGRPIPPPGAIPIKDKKLIAKLYNPNVMNAEGSESDSVWSILESFGARSHDGSTGGDNSSTWSDDSIMMYSPLFPTEESLVEIAASHIVPASNPPAPLRPQALWQRKWPWWKKPAVAPADGSTDKEKSREGNQPAAPATPIRVWIPSTTKISVQVMWWGYRLYLPPPVLAILSQEQLEATKRAATITAALTWLFTHIPISLLPPPVQPALLLLQKIVPYLGYIGTFISWSWSTIKGYDVAGYGVILSATWLLPVALLPGTW</sequence>
<keyword evidence="2" id="KW-0472">Membrane</keyword>
<evidence type="ECO:0000256" key="2">
    <source>
        <dbReference type="SAM" id="Phobius"/>
    </source>
</evidence>
<feature type="non-terminal residue" evidence="3">
    <location>
        <position position="298"/>
    </location>
</feature>
<comment type="caution">
    <text evidence="3">The sequence shown here is derived from an EMBL/GenBank/DDBJ whole genome shotgun (WGS) entry which is preliminary data.</text>
</comment>